<keyword evidence="6" id="KW-1185">Reference proteome</keyword>
<evidence type="ECO:0000256" key="2">
    <source>
        <dbReference type="ARBA" id="ARBA00022801"/>
    </source>
</evidence>
<proteinExistence type="inferred from homology"/>
<dbReference type="EC" id="3.2.1.-" evidence="5"/>
<dbReference type="GO" id="GO:0016798">
    <property type="term" value="F:hydrolase activity, acting on glycosyl bonds"/>
    <property type="evidence" value="ECO:0007669"/>
    <property type="project" value="UniProtKB-KW"/>
</dbReference>
<dbReference type="Pfam" id="PF00295">
    <property type="entry name" value="Glyco_hydro_28"/>
    <property type="match status" value="1"/>
</dbReference>
<evidence type="ECO:0000256" key="3">
    <source>
        <dbReference type="ARBA" id="ARBA00023295"/>
    </source>
</evidence>
<evidence type="ECO:0000313" key="6">
    <source>
        <dbReference type="Proteomes" id="UP001589833"/>
    </source>
</evidence>
<dbReference type="SUPFAM" id="SSF51126">
    <property type="entry name" value="Pectin lyase-like"/>
    <property type="match status" value="1"/>
</dbReference>
<protein>
    <submittedName>
        <fullName evidence="5">Glycoside hydrolase family 28 protein</fullName>
        <ecNumber evidence="5">3.2.1.-</ecNumber>
    </submittedName>
</protein>
<dbReference type="InterPro" id="IPR012334">
    <property type="entry name" value="Pectin_lyas_fold"/>
</dbReference>
<dbReference type="PROSITE" id="PS00502">
    <property type="entry name" value="POLYGALACTURONASE"/>
    <property type="match status" value="1"/>
</dbReference>
<dbReference type="InterPro" id="IPR011050">
    <property type="entry name" value="Pectin_lyase_fold/virulence"/>
</dbReference>
<dbReference type="InterPro" id="IPR000743">
    <property type="entry name" value="Glyco_hydro_28"/>
</dbReference>
<comment type="similarity">
    <text evidence="1 4">Belongs to the glycosyl hydrolase 28 family.</text>
</comment>
<organism evidence="5 6">
    <name type="scientific">Halalkalibacter alkalisediminis</name>
    <dbReference type="NCBI Taxonomy" id="935616"/>
    <lineage>
        <taxon>Bacteria</taxon>
        <taxon>Bacillati</taxon>
        <taxon>Bacillota</taxon>
        <taxon>Bacilli</taxon>
        <taxon>Bacillales</taxon>
        <taxon>Bacillaceae</taxon>
        <taxon>Halalkalibacter</taxon>
    </lineage>
</organism>
<reference evidence="5 6" key="1">
    <citation type="submission" date="2024-09" db="EMBL/GenBank/DDBJ databases">
        <authorList>
            <person name="Sun Q."/>
            <person name="Mori K."/>
        </authorList>
    </citation>
    <scope>NUCLEOTIDE SEQUENCE [LARGE SCALE GENOMIC DNA]</scope>
    <source>
        <strain evidence="5 6">NCAIM B.02301</strain>
    </source>
</reference>
<sequence>MADQIITLPDIPNRSYLITDYGAIGDGIFDNSSVFKRVIEVCKDAGGGKVIIPAGVWFTGPIQLTSKLNLHLEAGALLLFSSNFDDYPLILSSFEGEETVRCRSPLDGEGLEHVAITGNGVIDGAGEAWRPVKRFKMTESEWEKLTQSGGVVESEVWWPTAQALEGKKAFQSLRKSGSKKIEDFEPYRDFLRPNLLSLRRSKYILIEGPTFQNSAAWCLHPWICEQITVRNITVRNPWFSQNGDGLDLESCRYGLVENCTFDVGDDAICLKSGKDEAGRTIAKPCEDITIRGCQVYSGHGGFVIGSEMSGGIRNIHISDCTFFGTDVGLRFKSTRGRGGIVEKITIDGIRMMNMKNEAIVFHMFYELDGEEVLTDEKVSEKTPIFRNIDIRNIICKGAKTAIKVNGLPEMPLANLTFHNLSITSQQGIVCSECIGAMFSNIVMNVKNGALFALHNGRNIKMKDISSQSNAKPFLYISGVKTKEIMSNSALQSISIATEVDSEQVKL</sequence>
<evidence type="ECO:0000256" key="4">
    <source>
        <dbReference type="RuleBase" id="RU361169"/>
    </source>
</evidence>
<evidence type="ECO:0000256" key="1">
    <source>
        <dbReference type="ARBA" id="ARBA00008834"/>
    </source>
</evidence>
<dbReference type="PANTHER" id="PTHR31339">
    <property type="entry name" value="PECTIN LYASE-RELATED"/>
    <property type="match status" value="1"/>
</dbReference>
<keyword evidence="3 4" id="KW-0326">Glycosidase</keyword>
<keyword evidence="2 4" id="KW-0378">Hydrolase</keyword>
<dbReference type="Proteomes" id="UP001589833">
    <property type="component" value="Unassembled WGS sequence"/>
</dbReference>
<dbReference type="RefSeq" id="WP_273841038.1">
    <property type="nucleotide sequence ID" value="NZ_JAQQWT010000003.1"/>
</dbReference>
<dbReference type="InterPro" id="IPR006626">
    <property type="entry name" value="PbH1"/>
</dbReference>
<comment type="caution">
    <text evidence="5">The sequence shown here is derived from an EMBL/GenBank/DDBJ whole genome shotgun (WGS) entry which is preliminary data.</text>
</comment>
<dbReference type="SMART" id="SM00710">
    <property type="entry name" value="PbH1"/>
    <property type="match status" value="6"/>
</dbReference>
<evidence type="ECO:0000313" key="5">
    <source>
        <dbReference type="EMBL" id="MFC0558280.1"/>
    </source>
</evidence>
<dbReference type="PANTHER" id="PTHR31339:SF9">
    <property type="entry name" value="PLASMIN AND FIBRONECTIN-BINDING PROTEIN A"/>
    <property type="match status" value="1"/>
</dbReference>
<dbReference type="InterPro" id="IPR051801">
    <property type="entry name" value="GH28_Enzymes"/>
</dbReference>
<dbReference type="Gene3D" id="2.160.20.10">
    <property type="entry name" value="Single-stranded right-handed beta-helix, Pectin lyase-like"/>
    <property type="match status" value="1"/>
</dbReference>
<name>A0ABV6NBW8_9BACI</name>
<gene>
    <name evidence="5" type="ORF">ACFFH4_04360</name>
</gene>
<accession>A0ABV6NBW8</accession>
<dbReference type="EMBL" id="JBHLTR010000004">
    <property type="protein sequence ID" value="MFC0558280.1"/>
    <property type="molecule type" value="Genomic_DNA"/>
</dbReference>